<protein>
    <submittedName>
        <fullName evidence="2">Uncharacterized protein</fullName>
    </submittedName>
</protein>
<proteinExistence type="predicted"/>
<feature type="compositionally biased region" description="Pro residues" evidence="1">
    <location>
        <begin position="36"/>
        <end position="51"/>
    </location>
</feature>
<name>A0A0E0LKY0_ORYPU</name>
<feature type="region of interest" description="Disordered" evidence="1">
    <location>
        <begin position="32"/>
        <end position="64"/>
    </location>
</feature>
<dbReference type="Proteomes" id="UP000026962">
    <property type="component" value="Chromosome 7"/>
</dbReference>
<dbReference type="AlphaFoldDB" id="A0A0E0LKY0"/>
<dbReference type="PANTHER" id="PTHR36052:SF1">
    <property type="entry name" value="EXCITATORY AMINO ACID TRANSPORTER"/>
    <property type="match status" value="1"/>
</dbReference>
<evidence type="ECO:0000313" key="3">
    <source>
        <dbReference type="Proteomes" id="UP000026962"/>
    </source>
</evidence>
<dbReference type="EnsemblPlants" id="OPUNC07G14000.2">
    <property type="protein sequence ID" value="OPUNC07G14000.2"/>
    <property type="gene ID" value="OPUNC07G14000"/>
</dbReference>
<accession>A0A0E0LKY0</accession>
<reference evidence="2" key="1">
    <citation type="submission" date="2015-04" db="UniProtKB">
        <authorList>
            <consortium name="EnsemblPlants"/>
        </authorList>
    </citation>
    <scope>IDENTIFICATION</scope>
</reference>
<organism evidence="2">
    <name type="scientific">Oryza punctata</name>
    <name type="common">Red rice</name>
    <dbReference type="NCBI Taxonomy" id="4537"/>
    <lineage>
        <taxon>Eukaryota</taxon>
        <taxon>Viridiplantae</taxon>
        <taxon>Streptophyta</taxon>
        <taxon>Embryophyta</taxon>
        <taxon>Tracheophyta</taxon>
        <taxon>Spermatophyta</taxon>
        <taxon>Magnoliopsida</taxon>
        <taxon>Liliopsida</taxon>
        <taxon>Poales</taxon>
        <taxon>Poaceae</taxon>
        <taxon>BOP clade</taxon>
        <taxon>Oryzoideae</taxon>
        <taxon>Oryzeae</taxon>
        <taxon>Oryzinae</taxon>
        <taxon>Oryza</taxon>
    </lineage>
</organism>
<sequence length="287" mass="31408">MEDFGPWTFCPSAHSRPHPTVAANHHFQAPLRPRRPLLPPISSPLSPPPTPPRERGESESAAAKMPATPTIIGALLGLGTQMYSNALRKLPYMRHPWEHVVGMGLGAVFVNQLVKWDEKLKEDLDKMLERAKQANERRYFVCYGLYTWFGPSVCSRRINTRLPISTAVLSDTCLAVGLSPGAVLVHRSATSSTSAIDDSSRGASGFSAGSNTCSLPGDGASTLDCTHRTMSTSPPNALSVGISPVTSSIITIPMLYTSLFSVVFKLYPHSAPPRTRRRRCDQWRPTW</sequence>
<evidence type="ECO:0000256" key="1">
    <source>
        <dbReference type="SAM" id="MobiDB-lite"/>
    </source>
</evidence>
<reference evidence="2" key="2">
    <citation type="submission" date="2018-05" db="EMBL/GenBank/DDBJ databases">
        <title>OpunRS2 (Oryza punctata Reference Sequence Version 2).</title>
        <authorList>
            <person name="Zhang J."/>
            <person name="Kudrna D."/>
            <person name="Lee S."/>
            <person name="Talag J."/>
            <person name="Welchert J."/>
            <person name="Wing R.A."/>
        </authorList>
    </citation>
    <scope>NUCLEOTIDE SEQUENCE [LARGE SCALE GENOMIC DNA]</scope>
</reference>
<dbReference type="Gramene" id="OPUNC07G14000.2">
    <property type="protein sequence ID" value="OPUNC07G14000.2"/>
    <property type="gene ID" value="OPUNC07G14000"/>
</dbReference>
<dbReference type="PANTHER" id="PTHR36052">
    <property type="entry name" value="EXCITATORY AMINO ACID TRANSPORTER"/>
    <property type="match status" value="1"/>
</dbReference>
<evidence type="ECO:0000313" key="2">
    <source>
        <dbReference type="EnsemblPlants" id="OPUNC07G14000.2"/>
    </source>
</evidence>
<keyword evidence="3" id="KW-1185">Reference proteome</keyword>
<dbReference type="HOGENOM" id="CLU_971089_0_0_1"/>